<dbReference type="SUPFAM" id="SSF56655">
    <property type="entry name" value="Carbohydrate phosphatase"/>
    <property type="match status" value="1"/>
</dbReference>
<proteinExistence type="inferred from homology"/>
<dbReference type="STRING" id="38772.ENSGAGP00000010361"/>
<organism evidence="10 11">
    <name type="scientific">Gopherus agassizii</name>
    <name type="common">Agassiz's desert tortoise</name>
    <dbReference type="NCBI Taxonomy" id="38772"/>
    <lineage>
        <taxon>Eukaryota</taxon>
        <taxon>Metazoa</taxon>
        <taxon>Chordata</taxon>
        <taxon>Craniata</taxon>
        <taxon>Vertebrata</taxon>
        <taxon>Euteleostomi</taxon>
        <taxon>Archelosauria</taxon>
        <taxon>Testudinata</taxon>
        <taxon>Testudines</taxon>
        <taxon>Cryptodira</taxon>
        <taxon>Durocryptodira</taxon>
        <taxon>Testudinoidea</taxon>
        <taxon>Testudinidae</taxon>
        <taxon>Gopherus</taxon>
    </lineage>
</organism>
<evidence type="ECO:0000256" key="5">
    <source>
        <dbReference type="ARBA" id="ARBA00044465"/>
    </source>
</evidence>
<evidence type="ECO:0000256" key="7">
    <source>
        <dbReference type="ARBA" id="ARBA00044519"/>
    </source>
</evidence>
<reference evidence="11" key="1">
    <citation type="journal article" date="2017" name="PLoS ONE">
        <title>The Agassiz's desert tortoise genome provides a resource for the conservation of a threatened species.</title>
        <authorList>
            <person name="Tollis M."/>
            <person name="DeNardo D.F."/>
            <person name="Cornelius J.A."/>
            <person name="Dolby G.A."/>
            <person name="Edwards T."/>
            <person name="Henen B.T."/>
            <person name="Karl A.E."/>
            <person name="Murphy R.W."/>
            <person name="Kusumi K."/>
        </authorList>
    </citation>
    <scope>NUCLEOTIDE SEQUENCE [LARGE SCALE GENOMIC DNA]</scope>
</reference>
<comment type="similarity">
    <text evidence="1">Belongs to the inositol monophosphatase superfamily.</text>
</comment>
<evidence type="ECO:0000256" key="2">
    <source>
        <dbReference type="ARBA" id="ARBA00022671"/>
    </source>
</evidence>
<dbReference type="InterPro" id="IPR050725">
    <property type="entry name" value="CysQ/Inositol_MonoPase"/>
</dbReference>
<dbReference type="AlphaFoldDB" id="A0A452H738"/>
<feature type="binding site" evidence="8">
    <location>
        <position position="155"/>
    </location>
    <ligand>
        <name>Mg(2+)</name>
        <dbReference type="ChEBI" id="CHEBI:18420"/>
        <label>1</label>
        <note>catalytic</note>
    </ligand>
</feature>
<dbReference type="PANTHER" id="PTHR43028:SF3">
    <property type="entry name" value="INOSITOL POLYPHOSPHATE 1-PHOSPHATASE"/>
    <property type="match status" value="1"/>
</dbReference>
<dbReference type="PANTHER" id="PTHR43028">
    <property type="entry name" value="3'(2'),5'-BISPHOSPHATE NUCLEOTIDASE 1"/>
    <property type="match status" value="1"/>
</dbReference>
<reference evidence="10" key="2">
    <citation type="submission" date="2025-08" db="UniProtKB">
        <authorList>
            <consortium name="Ensembl"/>
        </authorList>
    </citation>
    <scope>IDENTIFICATION</scope>
</reference>
<reference evidence="10" key="3">
    <citation type="submission" date="2025-09" db="UniProtKB">
        <authorList>
            <consortium name="Ensembl"/>
        </authorList>
    </citation>
    <scope>IDENTIFICATION</scope>
</reference>
<feature type="compositionally biased region" description="Basic and acidic residues" evidence="9">
    <location>
        <begin position="299"/>
        <end position="310"/>
    </location>
</feature>
<keyword evidence="2" id="KW-0452">Lithium</keyword>
<dbReference type="PROSITE" id="PS00629">
    <property type="entry name" value="IMP_1"/>
    <property type="match status" value="1"/>
</dbReference>
<evidence type="ECO:0000256" key="9">
    <source>
        <dbReference type="SAM" id="MobiDB-lite"/>
    </source>
</evidence>
<comment type="catalytic activity">
    <reaction evidence="5">
        <text>1D-myo-inositol 1,3,4-trisphosphate + H2O = 1D-myo-inositol 3,4-bisphosphate + phosphate</text>
        <dbReference type="Rhea" id="RHEA:70319"/>
        <dbReference type="ChEBI" id="CHEBI:15377"/>
        <dbReference type="ChEBI" id="CHEBI:43474"/>
        <dbReference type="ChEBI" id="CHEBI:58414"/>
        <dbReference type="ChEBI" id="CHEBI:83241"/>
    </reaction>
    <physiologicalReaction direction="left-to-right" evidence="5">
        <dbReference type="Rhea" id="RHEA:70320"/>
    </physiologicalReaction>
</comment>
<dbReference type="Pfam" id="PF00459">
    <property type="entry name" value="Inositol_P"/>
    <property type="match status" value="1"/>
</dbReference>
<dbReference type="Gene3D" id="4.10.460.10">
    <property type="entry name" value="Inositol Polyphosphate 1-phosphatase, domain 1"/>
    <property type="match status" value="1"/>
</dbReference>
<evidence type="ECO:0000313" key="11">
    <source>
        <dbReference type="Proteomes" id="UP000291020"/>
    </source>
</evidence>
<feature type="compositionally biased region" description="Low complexity" evidence="9">
    <location>
        <begin position="270"/>
        <end position="280"/>
    </location>
</feature>
<feature type="binding site" evidence="8">
    <location>
        <position position="153"/>
    </location>
    <ligand>
        <name>Mg(2+)</name>
        <dbReference type="ChEBI" id="CHEBI:18420"/>
        <label>1</label>
        <note>catalytic</note>
    </ligand>
</feature>
<dbReference type="Ensembl" id="ENSGAGT00000011896.1">
    <property type="protein sequence ID" value="ENSGAGP00000010361.1"/>
    <property type="gene ID" value="ENSGAGG00000008123.1"/>
</dbReference>
<evidence type="ECO:0000256" key="6">
    <source>
        <dbReference type="ARBA" id="ARBA00044478"/>
    </source>
</evidence>
<sequence length="655" mass="72094">MAALLKSLVGASEKSARIAQLCRQEEALFQLLIEEKTGTDKNKKFVQDFKTLADVLIQEVIKHDVGKEFPELHGHICGEESNQFENSLGETLEVQVCATQQDTASLLFTILDRNRPAAELLAAAIHQEVVLQDPTLDAVVLAIPPERLAIWIDPIDSTNQYIRGQASVAPIGGICPSGLRSALVLIGAYDRSSGDPVLGVINEPFFREDPLTHRWQGVYHWGISYQGTSLSSLRRPPLCPEPSVVLSSSETPAIQRALRPLYGERLRFASGSHGAGAPPATCVEPSSQVTDRAAASRGRRQEPAGCKERSLLSGGRLSTGRHGVGGRHEMRQVPGFLLQLLVLALRCHPHRHRDLGADRSQQDADHEQRFGLGCPHRHHRGGRRHLLRLLLRLLRGLQGKLLHGHHVRHPAHLYLPGGDRSCHRRVHLQGQGPHCAPGRPGGRREEIQQRLADTGHHGRTAEDIFLLRCPKLHRLVRRRTVRKQPQRPQILLLGQRHHGHLQHQSHLCHHQRPRLCGQRRDLAEETHRDRGGRGAGHRLLRAPGHRLRLLPHEGHPERLRGHVAAGPGLGGSPGRVSAPLSRQTRLLSTAPPGGQILSCSGYRIPSNGRAAGALNICQNPSPFSYFSCPSPPPLQYRERGARGGGVSVFGGRGEC</sequence>
<dbReference type="InterPro" id="IPR044897">
    <property type="entry name" value="INPP1_dom_1"/>
</dbReference>
<evidence type="ECO:0000256" key="3">
    <source>
        <dbReference type="ARBA" id="ARBA00022723"/>
    </source>
</evidence>
<dbReference type="InterPro" id="IPR000760">
    <property type="entry name" value="Inositol_monophosphatase-like"/>
</dbReference>
<comment type="cofactor">
    <cofactor evidence="8">
        <name>Mg(2+)</name>
        <dbReference type="ChEBI" id="CHEBI:18420"/>
    </cofactor>
</comment>
<feature type="binding site" evidence="8">
    <location>
        <position position="79"/>
    </location>
    <ligand>
        <name>Mg(2+)</name>
        <dbReference type="ChEBI" id="CHEBI:18420"/>
        <label>1</label>
        <note>catalytic</note>
    </ligand>
</feature>
<evidence type="ECO:0000313" key="10">
    <source>
        <dbReference type="Ensembl" id="ENSGAGP00000010361.1"/>
    </source>
</evidence>
<dbReference type="InterPro" id="IPR020583">
    <property type="entry name" value="Inositol_monoP_metal-BS"/>
</dbReference>
<accession>A0A452H738</accession>
<keyword evidence="11" id="KW-1185">Reference proteome</keyword>
<feature type="binding site" evidence="8">
    <location>
        <position position="156"/>
    </location>
    <ligand>
        <name>Mg(2+)</name>
        <dbReference type="ChEBI" id="CHEBI:18420"/>
        <label>1</label>
        <note>catalytic</note>
    </ligand>
</feature>
<feature type="region of interest" description="Disordered" evidence="9">
    <location>
        <begin position="270"/>
        <end position="326"/>
    </location>
</feature>
<dbReference type="Proteomes" id="UP000291020">
    <property type="component" value="Unassembled WGS sequence"/>
</dbReference>
<dbReference type="GO" id="GO:0046872">
    <property type="term" value="F:metal ion binding"/>
    <property type="evidence" value="ECO:0007669"/>
    <property type="project" value="UniProtKB-KW"/>
</dbReference>
<keyword evidence="4 8" id="KW-0460">Magnesium</keyword>
<evidence type="ECO:0000256" key="8">
    <source>
        <dbReference type="PIRSR" id="PIRSR600760-2"/>
    </source>
</evidence>
<dbReference type="Gene3D" id="3.30.540.10">
    <property type="entry name" value="Fructose-1,6-Bisphosphatase, subunit A, domain 1"/>
    <property type="match status" value="1"/>
</dbReference>
<name>A0A452H738_9SAUR</name>
<dbReference type="EC" id="3.1.3.57" evidence="7"/>
<dbReference type="GO" id="GO:0004441">
    <property type="term" value="F:inositol-1,4-bisphosphate 1-phosphatase activity"/>
    <property type="evidence" value="ECO:0007669"/>
    <property type="project" value="UniProtKB-EC"/>
</dbReference>
<evidence type="ECO:0000256" key="4">
    <source>
        <dbReference type="ARBA" id="ARBA00022842"/>
    </source>
</evidence>
<keyword evidence="3 8" id="KW-0479">Metal-binding</keyword>
<protein>
    <recommendedName>
        <fullName evidence="7">inositol-1,4-bisphosphate 1-phosphatase</fullName>
        <ecNumber evidence="7">3.1.3.57</ecNumber>
    </recommendedName>
</protein>
<evidence type="ECO:0000256" key="1">
    <source>
        <dbReference type="ARBA" id="ARBA00009759"/>
    </source>
</evidence>
<comment type="catalytic activity">
    <reaction evidence="6">
        <text>1D-myo-inositol 1,4-bisphosphate + H2O = 1D-myo-inositol 4-phosphate + phosphate</text>
        <dbReference type="Rhea" id="RHEA:15553"/>
        <dbReference type="ChEBI" id="CHEBI:15377"/>
        <dbReference type="ChEBI" id="CHEBI:43474"/>
        <dbReference type="ChEBI" id="CHEBI:58282"/>
        <dbReference type="ChEBI" id="CHEBI:58469"/>
        <dbReference type="EC" id="3.1.3.57"/>
    </reaction>
    <physiologicalReaction direction="left-to-right" evidence="6">
        <dbReference type="Rhea" id="RHEA:15554"/>
    </physiologicalReaction>
</comment>